<organism evidence="5 6">
    <name type="scientific">Kribbella karoonensis</name>
    <dbReference type="NCBI Taxonomy" id="324851"/>
    <lineage>
        <taxon>Bacteria</taxon>
        <taxon>Bacillati</taxon>
        <taxon>Actinomycetota</taxon>
        <taxon>Actinomycetes</taxon>
        <taxon>Propionibacteriales</taxon>
        <taxon>Kribbellaceae</taxon>
        <taxon>Kribbella</taxon>
    </lineage>
</organism>
<evidence type="ECO:0000313" key="6">
    <source>
        <dbReference type="Proteomes" id="UP001500190"/>
    </source>
</evidence>
<evidence type="ECO:0000256" key="3">
    <source>
        <dbReference type="ARBA" id="ARBA00022729"/>
    </source>
</evidence>
<protein>
    <submittedName>
        <fullName evidence="5">Extracellular solute-binding protein</fullName>
    </submittedName>
</protein>
<dbReference type="PANTHER" id="PTHR30061">
    <property type="entry name" value="MALTOSE-BINDING PERIPLASMIC PROTEIN"/>
    <property type="match status" value="1"/>
</dbReference>
<keyword evidence="3 4" id="KW-0732">Signal</keyword>
<reference evidence="5 6" key="1">
    <citation type="journal article" date="2019" name="Int. J. Syst. Evol. Microbiol.">
        <title>The Global Catalogue of Microorganisms (GCM) 10K type strain sequencing project: providing services to taxonomists for standard genome sequencing and annotation.</title>
        <authorList>
            <consortium name="The Broad Institute Genomics Platform"/>
            <consortium name="The Broad Institute Genome Sequencing Center for Infectious Disease"/>
            <person name="Wu L."/>
            <person name="Ma J."/>
        </authorList>
    </citation>
    <scope>NUCLEOTIDE SEQUENCE [LARGE SCALE GENOMIC DNA]</scope>
    <source>
        <strain evidence="5 6">JCM 14304</strain>
    </source>
</reference>
<keyword evidence="2" id="KW-0813">Transport</keyword>
<dbReference type="EMBL" id="BAAAND010000001">
    <property type="protein sequence ID" value="GAA1567299.1"/>
    <property type="molecule type" value="Genomic_DNA"/>
</dbReference>
<dbReference type="PROSITE" id="PS51318">
    <property type="entry name" value="TAT"/>
    <property type="match status" value="1"/>
</dbReference>
<evidence type="ECO:0000256" key="1">
    <source>
        <dbReference type="ARBA" id="ARBA00008520"/>
    </source>
</evidence>
<proteinExistence type="inferred from homology"/>
<sequence>MNAPDPVRLGRRTLLGVAGAAAAGLSLAACGGSHGPGQAGTAPATGKGGADGYDGPNVELQYWNGLTGGDGPVMKKLVANFMAANPKIKVTTTSIAWADLFQKLPAAVQSGKAPDICLMHTADIATNAARRVIQPIDDVVKGLNLTAADYADAVWKSAHYKDSQYAIPLDIHPAGLYYNKKVLSQVGADPEKPPTTKDEFMAILDKCKSKGVKGYWVSALSVGGLIAQSMIFQNGGYMISDDGTKTGFGDQPAIDSITFFKSLIDQGYSPQNAAGDGDWVSFSNNKAAFMIVGPWMVTPCKTAKGLDWGCAPIPVLGSQQQTWAGSHCFTLPRQVQDDKNKADASRFFINWMSQHSVGWAEAGMVPARKSVRESADFQKYTEVKQFEKMIDWAHFPPNVPGMGDTDPEWSKAVSLAMTGKKPVDQALRDAAQKGDQILTSNKKKYG</sequence>
<dbReference type="InterPro" id="IPR006059">
    <property type="entry name" value="SBP"/>
</dbReference>
<evidence type="ECO:0000313" key="5">
    <source>
        <dbReference type="EMBL" id="GAA1567299.1"/>
    </source>
</evidence>
<dbReference type="PANTHER" id="PTHR30061:SF50">
    <property type="entry name" value="MALTOSE_MALTODEXTRIN-BINDING PERIPLASMIC PROTEIN"/>
    <property type="match status" value="1"/>
</dbReference>
<evidence type="ECO:0000256" key="4">
    <source>
        <dbReference type="SAM" id="SignalP"/>
    </source>
</evidence>
<dbReference type="SUPFAM" id="SSF53850">
    <property type="entry name" value="Periplasmic binding protein-like II"/>
    <property type="match status" value="1"/>
</dbReference>
<accession>A0ABN2CZ90</accession>
<keyword evidence="6" id="KW-1185">Reference proteome</keyword>
<dbReference type="Pfam" id="PF13416">
    <property type="entry name" value="SBP_bac_8"/>
    <property type="match status" value="1"/>
</dbReference>
<feature type="signal peptide" evidence="4">
    <location>
        <begin position="1"/>
        <end position="28"/>
    </location>
</feature>
<dbReference type="InterPro" id="IPR006311">
    <property type="entry name" value="TAT_signal"/>
</dbReference>
<dbReference type="RefSeq" id="WP_344187814.1">
    <property type="nucleotide sequence ID" value="NZ_BAAAND010000001.1"/>
</dbReference>
<dbReference type="Gene3D" id="3.40.190.10">
    <property type="entry name" value="Periplasmic binding protein-like II"/>
    <property type="match status" value="2"/>
</dbReference>
<dbReference type="Proteomes" id="UP001500190">
    <property type="component" value="Unassembled WGS sequence"/>
</dbReference>
<dbReference type="CDD" id="cd14748">
    <property type="entry name" value="PBP2_UgpB"/>
    <property type="match status" value="1"/>
</dbReference>
<evidence type="ECO:0000256" key="2">
    <source>
        <dbReference type="ARBA" id="ARBA00022448"/>
    </source>
</evidence>
<gene>
    <name evidence="5" type="ORF">GCM10009742_06320</name>
</gene>
<comment type="caution">
    <text evidence="5">The sequence shown here is derived from an EMBL/GenBank/DDBJ whole genome shotgun (WGS) entry which is preliminary data.</text>
</comment>
<comment type="similarity">
    <text evidence="1">Belongs to the bacterial solute-binding protein 1 family.</text>
</comment>
<feature type="chain" id="PRO_5045434829" evidence="4">
    <location>
        <begin position="29"/>
        <end position="446"/>
    </location>
</feature>
<name>A0ABN2CZ90_9ACTN</name>